<keyword evidence="2" id="KW-1185">Reference proteome</keyword>
<protein>
    <submittedName>
        <fullName evidence="1">Uncharacterized protein</fullName>
    </submittedName>
</protein>
<gene>
    <name evidence="1" type="ORF">ASPCAL04756</name>
</gene>
<sequence>MECSGRFQAVDWAPVDHDRCGRISMSLYFEDGCRAIKQVLEEGGESPRPLTSWIFQSEDVKYRTIEEVWDLKAQRNAYRQEYNDH</sequence>
<organism evidence="1 2">
    <name type="scientific">Aspergillus calidoustus</name>
    <dbReference type="NCBI Taxonomy" id="454130"/>
    <lineage>
        <taxon>Eukaryota</taxon>
        <taxon>Fungi</taxon>
        <taxon>Dikarya</taxon>
        <taxon>Ascomycota</taxon>
        <taxon>Pezizomycotina</taxon>
        <taxon>Eurotiomycetes</taxon>
        <taxon>Eurotiomycetidae</taxon>
        <taxon>Eurotiales</taxon>
        <taxon>Aspergillaceae</taxon>
        <taxon>Aspergillus</taxon>
        <taxon>Aspergillus subgen. Nidulantes</taxon>
    </lineage>
</organism>
<evidence type="ECO:0000313" key="1">
    <source>
        <dbReference type="EMBL" id="CEL03604.1"/>
    </source>
</evidence>
<dbReference type="AlphaFoldDB" id="A0A0U5GRX3"/>
<evidence type="ECO:0000313" key="2">
    <source>
        <dbReference type="Proteomes" id="UP000054771"/>
    </source>
</evidence>
<dbReference type="OrthoDB" id="6428749at2759"/>
<proteinExistence type="predicted"/>
<accession>A0A0U5GRX3</accession>
<dbReference type="EMBL" id="CDMC01000003">
    <property type="protein sequence ID" value="CEL03604.1"/>
    <property type="molecule type" value="Genomic_DNA"/>
</dbReference>
<dbReference type="STRING" id="454130.A0A0U5GRX3"/>
<name>A0A0U5GRX3_ASPCI</name>
<reference evidence="2" key="1">
    <citation type="journal article" date="2016" name="Genome Announc.">
        <title>Draft genome sequences of fungus Aspergillus calidoustus.</title>
        <authorList>
            <person name="Horn F."/>
            <person name="Linde J."/>
            <person name="Mattern D.J."/>
            <person name="Walther G."/>
            <person name="Guthke R."/>
            <person name="Scherlach K."/>
            <person name="Martin K."/>
            <person name="Brakhage A.A."/>
            <person name="Petzke L."/>
            <person name="Valiante V."/>
        </authorList>
    </citation>
    <scope>NUCLEOTIDE SEQUENCE [LARGE SCALE GENOMIC DNA]</scope>
    <source>
        <strain evidence="2">SF006504</strain>
    </source>
</reference>
<dbReference type="Proteomes" id="UP000054771">
    <property type="component" value="Unassembled WGS sequence"/>
</dbReference>